<feature type="compositionally biased region" description="Polar residues" evidence="5">
    <location>
        <begin position="49"/>
        <end position="70"/>
    </location>
</feature>
<feature type="compositionally biased region" description="Low complexity" evidence="5">
    <location>
        <begin position="987"/>
        <end position="1000"/>
    </location>
</feature>
<evidence type="ECO:0000256" key="1">
    <source>
        <dbReference type="ARBA" id="ARBA00022512"/>
    </source>
</evidence>
<keyword evidence="9" id="KW-1185">Reference proteome</keyword>
<evidence type="ECO:0000256" key="3">
    <source>
        <dbReference type="ARBA" id="ARBA00022729"/>
    </source>
</evidence>
<evidence type="ECO:0000313" key="9">
    <source>
        <dbReference type="Proteomes" id="UP000294321"/>
    </source>
</evidence>
<dbReference type="Proteomes" id="UP000294321">
    <property type="component" value="Chromosome"/>
</dbReference>
<evidence type="ECO:0000256" key="5">
    <source>
        <dbReference type="SAM" id="MobiDB-lite"/>
    </source>
</evidence>
<dbReference type="NCBIfam" id="TIGR02167">
    <property type="entry name" value="Liste_lipo_26"/>
    <property type="match status" value="2"/>
</dbReference>
<keyword evidence="1" id="KW-0134">Cell wall</keyword>
<proteinExistence type="predicted"/>
<feature type="region of interest" description="Disordered" evidence="5">
    <location>
        <begin position="49"/>
        <end position="73"/>
    </location>
</feature>
<feature type="transmembrane region" description="Helical" evidence="6">
    <location>
        <begin position="1239"/>
        <end position="1258"/>
    </location>
</feature>
<evidence type="ECO:0000256" key="6">
    <source>
        <dbReference type="SAM" id="Phobius"/>
    </source>
</evidence>
<reference evidence="9" key="1">
    <citation type="submission" date="2018-12" db="EMBL/GenBank/DDBJ databases">
        <title>A new species of lactobacillus.</title>
        <authorList>
            <person name="Jian Y."/>
            <person name="Xin L."/>
            <person name="Hong Z.J."/>
            <person name="Ming L.Z."/>
            <person name="Hong X.Z."/>
        </authorList>
    </citation>
    <scope>NUCLEOTIDE SEQUENCE [LARGE SCALE GENOMIC DNA]</scope>
    <source>
        <strain evidence="9">HSLZ-75</strain>
    </source>
</reference>
<keyword evidence="6" id="KW-0472">Membrane</keyword>
<keyword evidence="6" id="KW-1133">Transmembrane helix</keyword>
<dbReference type="InterPro" id="IPR005046">
    <property type="entry name" value="DUF285"/>
</dbReference>
<organism evidence="8 9">
    <name type="scientific">Acetilactobacillus jinshanensis</name>
    <dbReference type="NCBI Taxonomy" id="1720083"/>
    <lineage>
        <taxon>Bacteria</taxon>
        <taxon>Bacillati</taxon>
        <taxon>Bacillota</taxon>
        <taxon>Bacilli</taxon>
        <taxon>Lactobacillales</taxon>
        <taxon>Lactobacillaceae</taxon>
        <taxon>Acetilactobacillus</taxon>
    </lineage>
</organism>
<feature type="compositionally biased region" description="Polar residues" evidence="5">
    <location>
        <begin position="930"/>
        <end position="948"/>
    </location>
</feature>
<accession>A0A4P6ZKJ4</accession>
<feature type="compositionally biased region" description="Polar residues" evidence="5">
    <location>
        <begin position="863"/>
        <end position="877"/>
    </location>
</feature>
<name>A0A4P6ZKJ4_9LACO</name>
<dbReference type="AlphaFoldDB" id="A0A4P6ZKJ4"/>
<feature type="domain" description="Gram-positive cocci surface proteins LPxTG" evidence="7">
    <location>
        <begin position="1222"/>
        <end position="1265"/>
    </location>
</feature>
<evidence type="ECO:0000256" key="4">
    <source>
        <dbReference type="ARBA" id="ARBA00023088"/>
    </source>
</evidence>
<dbReference type="EMBL" id="CP034726">
    <property type="protein sequence ID" value="QBP18204.1"/>
    <property type="molecule type" value="Genomic_DNA"/>
</dbReference>
<evidence type="ECO:0000313" key="8">
    <source>
        <dbReference type="EMBL" id="QBP18204.1"/>
    </source>
</evidence>
<evidence type="ECO:0000259" key="7">
    <source>
        <dbReference type="Pfam" id="PF00746"/>
    </source>
</evidence>
<sequence>MGYNKRQYRKTNDKKVLHKIRKRWVVVSLALLATLGGASVAHKGKIAHAQTNPNNTSANAQQNPQSTSGDVMSDASHMHAHLVSAAQTNVAQNNLNESINNNTSNSSFKQITSNANSVVNSALQAKTTQSNDGESTNNLRDNRESSGDGFKSQISGANQVAHHALMKLGVMKLGSTNNTNTNSDYTAPSTDTDFDDIYYDWDGSTLRFDKGQWNSSQLQNSDPNLTNGQRFMYDILNNIKDNHRSTYSRPGDVQKVVTEVDFGPHFHTSDLSDMHRMFEGYSDLQKVTGLNTSDASDMSHMFENDPSITTTNDLSTWDTSHVTNMSYMFDNDKNLSDLSGLSDWNTSNVQFTNNMFSNDSSLTNVTPIGNWGMHNVTNMSLMFYKDTALTNISGLSNWDTSSVLWMPQMFRSDFKLSNIKALTNWDTSKVRNFAFMFKNDPHLFDSDLNDSDINNSDALFTFKALSKDWNLNGLLTNTNVSHVAPNGASSTDTGNAYVFQNDSDFFDYLAKHCDAFPSANYTVRKLSNGEIKSNPVMTFTIPGANWTIDYVSAKPDTRSTKHGVSQYNPNNSDYYYQSDGGNTYYKPWVLNGYTEHPGDISLNTNKDKRRGNFYVTNKNATAKTSKVAPAKFYYYFGNKELNLGKPGERWGVLYSNKNKTYGLYGTSYTKNGQTYTTGMSDEYGPIGQSSDYKSINDKIDEFPVEVGYHPEGIPNGYKPFFKSSDRVAYGGAINLEILPDGWSIKPSDIILQYVDKNNGNNITPETPPVSDQSDIGNSNDRFYHIHRSYNNIEHDVKTDFNRIPKGYHYVSATDNTEEIDTEKAPTIINGKRVPQTVVIYVAPNTSNVIYTYNGQTKGKDPQTFDQTKPSDQNVTKKNAQDVPAGYHLASDSTPVNYTPDKTGTATTNVPVAPDSETVQYTVNGKPVPGSTPQKYSYDPNNPKQTTFDVPSDTVPQGYHVAPGQKTQGLTFNNDKQPQPIAVLPNIQPSSSAQPSSGQSSDSKRTQNTTASHPIAPYTTNSVAAHTTSGAPASHRYSKGKSINKNGGITHYTTQSITNVTIPNDVPSLINFLKNGNATPKQMHQAKKRLMRLLGLNGINGVNNVNGNDHYGHYGRHGYPQYAGTGMSAGQYHKLYGNRYGYHQYGSRYGQMNVAGINHMRSMSASEVHAYFGGINDARLGHAMQSNDRYYVQGYHDFEQAEKGYRNVAQTNQSNHKNAQTNNANNGNKLPQTGEAHEHMSLAAAVLLALGLAFMIPTLKRQKDNK</sequence>
<dbReference type="RefSeq" id="WP_133441765.1">
    <property type="nucleotide sequence ID" value="NZ_CP034726.1"/>
</dbReference>
<gene>
    <name evidence="8" type="ORF">ELX58_03425</name>
</gene>
<evidence type="ECO:0000256" key="2">
    <source>
        <dbReference type="ARBA" id="ARBA00022525"/>
    </source>
</evidence>
<keyword evidence="3" id="KW-0732">Signal</keyword>
<dbReference type="Pfam" id="PF00746">
    <property type="entry name" value="Gram_pos_anchor"/>
    <property type="match status" value="1"/>
</dbReference>
<keyword evidence="6" id="KW-0812">Transmembrane</keyword>
<dbReference type="KEGG" id="lji:ELX58_03425"/>
<dbReference type="OrthoDB" id="2265247at2"/>
<dbReference type="InterPro" id="IPR011889">
    <property type="entry name" value="Liste_lipo_26"/>
</dbReference>
<feature type="compositionally biased region" description="Polar residues" evidence="5">
    <location>
        <begin position="1005"/>
        <end position="1030"/>
    </location>
</feature>
<feature type="compositionally biased region" description="Polar residues" evidence="5">
    <location>
        <begin position="890"/>
        <end position="909"/>
    </location>
</feature>
<feature type="region of interest" description="Disordered" evidence="5">
    <location>
        <begin position="126"/>
        <end position="153"/>
    </location>
</feature>
<protein>
    <submittedName>
        <fullName evidence="8">BspA family leucine-rich repeat surface protein</fullName>
    </submittedName>
</protein>
<dbReference type="Pfam" id="PF03382">
    <property type="entry name" value="DUF285"/>
    <property type="match status" value="2"/>
</dbReference>
<keyword evidence="4" id="KW-0572">Peptidoglycan-anchor</keyword>
<feature type="region of interest" description="Disordered" evidence="5">
    <location>
        <begin position="853"/>
        <end position="1042"/>
    </location>
</feature>
<keyword evidence="2" id="KW-0964">Secreted</keyword>
<feature type="compositionally biased region" description="Polar residues" evidence="5">
    <location>
        <begin position="964"/>
        <end position="976"/>
    </location>
</feature>
<feature type="compositionally biased region" description="Polar residues" evidence="5">
    <location>
        <begin position="126"/>
        <end position="139"/>
    </location>
</feature>
<dbReference type="InterPro" id="IPR019931">
    <property type="entry name" value="LPXTG_anchor"/>
</dbReference>